<feature type="chain" id="PRO_5043774396" evidence="1">
    <location>
        <begin position="18"/>
        <end position="124"/>
    </location>
</feature>
<sequence length="124" mass="11897">MFAKVVIFCAAFAAAHASVVGPYGWGAPVLGKALVAAPAVATVSTQKTAINHVAPAAPVVAAAPFAVAGPYAAGPYAAGPYALGSGLVAGHGLAAPFVGAPYGLGVGKLGLGYGYGVGLGKAYW</sequence>
<keyword evidence="1" id="KW-0732">Signal</keyword>
<keyword evidence="3" id="KW-1185">Reference proteome</keyword>
<accession>A0AAV2BCG4</accession>
<proteinExistence type="predicted"/>
<reference evidence="2 3" key="1">
    <citation type="submission" date="2024-04" db="EMBL/GenBank/DDBJ databases">
        <authorList>
            <person name="Rising A."/>
            <person name="Reimegard J."/>
            <person name="Sonavane S."/>
            <person name="Akerstrom W."/>
            <person name="Nylinder S."/>
            <person name="Hedman E."/>
            <person name="Kallberg Y."/>
        </authorList>
    </citation>
    <scope>NUCLEOTIDE SEQUENCE [LARGE SCALE GENOMIC DNA]</scope>
</reference>
<evidence type="ECO:0000313" key="2">
    <source>
        <dbReference type="EMBL" id="CAL1293134.1"/>
    </source>
</evidence>
<organism evidence="2 3">
    <name type="scientific">Larinioides sclopetarius</name>
    <dbReference type="NCBI Taxonomy" id="280406"/>
    <lineage>
        <taxon>Eukaryota</taxon>
        <taxon>Metazoa</taxon>
        <taxon>Ecdysozoa</taxon>
        <taxon>Arthropoda</taxon>
        <taxon>Chelicerata</taxon>
        <taxon>Arachnida</taxon>
        <taxon>Araneae</taxon>
        <taxon>Araneomorphae</taxon>
        <taxon>Entelegynae</taxon>
        <taxon>Araneoidea</taxon>
        <taxon>Araneidae</taxon>
        <taxon>Larinioides</taxon>
    </lineage>
</organism>
<gene>
    <name evidence="2" type="ORF">LARSCL_LOCUS18034</name>
</gene>
<feature type="signal peptide" evidence="1">
    <location>
        <begin position="1"/>
        <end position="17"/>
    </location>
</feature>
<dbReference type="AlphaFoldDB" id="A0AAV2BCG4"/>
<dbReference type="EMBL" id="CAXIEN010000320">
    <property type="protein sequence ID" value="CAL1293134.1"/>
    <property type="molecule type" value="Genomic_DNA"/>
</dbReference>
<name>A0AAV2BCG4_9ARAC</name>
<dbReference type="Proteomes" id="UP001497382">
    <property type="component" value="Unassembled WGS sequence"/>
</dbReference>
<evidence type="ECO:0000313" key="3">
    <source>
        <dbReference type="Proteomes" id="UP001497382"/>
    </source>
</evidence>
<evidence type="ECO:0000256" key="1">
    <source>
        <dbReference type="SAM" id="SignalP"/>
    </source>
</evidence>
<comment type="caution">
    <text evidence="2">The sequence shown here is derived from an EMBL/GenBank/DDBJ whole genome shotgun (WGS) entry which is preliminary data.</text>
</comment>
<protein>
    <submittedName>
        <fullName evidence="2">Uncharacterized protein</fullName>
    </submittedName>
</protein>